<dbReference type="PANTHER" id="PTHR47955">
    <property type="entry name" value="CYTOCHROME P450 FAMILY 71 PROTEIN"/>
    <property type="match status" value="1"/>
</dbReference>
<dbReference type="Gramene" id="RZC75386">
    <property type="protein sequence ID" value="RZC75386"/>
    <property type="gene ID" value="C5167_050864"/>
</dbReference>
<reference evidence="8 9" key="1">
    <citation type="journal article" date="2018" name="Science">
        <title>The opium poppy genome and morphinan production.</title>
        <authorList>
            <person name="Guo L."/>
            <person name="Winzer T."/>
            <person name="Yang X."/>
            <person name="Li Y."/>
            <person name="Ning Z."/>
            <person name="He Z."/>
            <person name="Teodor R."/>
            <person name="Lu Y."/>
            <person name="Bowser T.A."/>
            <person name="Graham I.A."/>
            <person name="Ye K."/>
        </authorList>
    </citation>
    <scope>NUCLEOTIDE SEQUENCE [LARGE SCALE GENOMIC DNA]</scope>
    <source>
        <strain evidence="9">cv. HN1</strain>
        <tissue evidence="8">Leaves</tissue>
    </source>
</reference>
<evidence type="ECO:0000256" key="6">
    <source>
        <dbReference type="ARBA" id="ARBA00023004"/>
    </source>
</evidence>
<evidence type="ECO:0000256" key="2">
    <source>
        <dbReference type="ARBA" id="ARBA00010617"/>
    </source>
</evidence>
<dbReference type="GO" id="GO:0016705">
    <property type="term" value="F:oxidoreductase activity, acting on paired donors, with incorporation or reduction of molecular oxygen"/>
    <property type="evidence" value="ECO:0007669"/>
    <property type="project" value="InterPro"/>
</dbReference>
<dbReference type="AlphaFoldDB" id="A0A4Y7KRB2"/>
<keyword evidence="5" id="KW-0560">Oxidoreductase</keyword>
<dbReference type="Proteomes" id="UP000316621">
    <property type="component" value="Chromosome 8"/>
</dbReference>
<evidence type="ECO:0000313" key="9">
    <source>
        <dbReference type="Proteomes" id="UP000316621"/>
    </source>
</evidence>
<dbReference type="GO" id="GO:0020037">
    <property type="term" value="F:heme binding"/>
    <property type="evidence" value="ECO:0007669"/>
    <property type="project" value="InterPro"/>
</dbReference>
<dbReference type="SUPFAM" id="SSF48264">
    <property type="entry name" value="Cytochrome P450"/>
    <property type="match status" value="1"/>
</dbReference>
<evidence type="ECO:0000313" key="8">
    <source>
        <dbReference type="EMBL" id="RZC75386.1"/>
    </source>
</evidence>
<dbReference type="InterPro" id="IPR036396">
    <property type="entry name" value="Cyt_P450_sf"/>
</dbReference>
<dbReference type="PANTHER" id="PTHR47955:SF19">
    <property type="entry name" value="CYTOCHROME P450 71A9-LIKE ISOFORM X1"/>
    <property type="match status" value="1"/>
</dbReference>
<dbReference type="OMA" id="EHICRCS"/>
<dbReference type="GO" id="GO:0005506">
    <property type="term" value="F:iron ion binding"/>
    <property type="evidence" value="ECO:0007669"/>
    <property type="project" value="InterPro"/>
</dbReference>
<evidence type="ECO:0000256" key="1">
    <source>
        <dbReference type="ARBA" id="ARBA00001971"/>
    </source>
</evidence>
<gene>
    <name evidence="8" type="ORF">C5167_050864</name>
</gene>
<comment type="cofactor">
    <cofactor evidence="1">
        <name>heme</name>
        <dbReference type="ChEBI" id="CHEBI:30413"/>
    </cofactor>
</comment>
<keyword evidence="7" id="KW-0503">Monooxygenase</keyword>
<organism evidence="8 9">
    <name type="scientific">Papaver somniferum</name>
    <name type="common">Opium poppy</name>
    <dbReference type="NCBI Taxonomy" id="3469"/>
    <lineage>
        <taxon>Eukaryota</taxon>
        <taxon>Viridiplantae</taxon>
        <taxon>Streptophyta</taxon>
        <taxon>Embryophyta</taxon>
        <taxon>Tracheophyta</taxon>
        <taxon>Spermatophyta</taxon>
        <taxon>Magnoliopsida</taxon>
        <taxon>Ranunculales</taxon>
        <taxon>Papaveraceae</taxon>
        <taxon>Papaveroideae</taxon>
        <taxon>Papaver</taxon>
    </lineage>
</organism>
<evidence type="ECO:0000256" key="3">
    <source>
        <dbReference type="ARBA" id="ARBA00022617"/>
    </source>
</evidence>
<dbReference type="Gene3D" id="1.10.630.10">
    <property type="entry name" value="Cytochrome P450"/>
    <property type="match status" value="1"/>
</dbReference>
<keyword evidence="6" id="KW-0408">Iron</keyword>
<dbReference type="GO" id="GO:0004497">
    <property type="term" value="F:monooxygenase activity"/>
    <property type="evidence" value="ECO:0007669"/>
    <property type="project" value="UniProtKB-KW"/>
</dbReference>
<sequence>MSWIHKFDGSDKKLDKNFGRMDEFYDKVIDEHICRCSLKTGVEEDFVDVLLRVQKDPSQGISLTRDNIKGILMVGFSFSIINS</sequence>
<evidence type="ECO:0000256" key="5">
    <source>
        <dbReference type="ARBA" id="ARBA00023002"/>
    </source>
</evidence>
<comment type="similarity">
    <text evidence="2">Belongs to the cytochrome P450 family.</text>
</comment>
<name>A0A4Y7KRB2_PAPSO</name>
<dbReference type="EMBL" id="CM010722">
    <property type="protein sequence ID" value="RZC75386.1"/>
    <property type="molecule type" value="Genomic_DNA"/>
</dbReference>
<keyword evidence="3" id="KW-0349">Heme</keyword>
<accession>A0A4Y7KRB2</accession>
<keyword evidence="4" id="KW-0479">Metal-binding</keyword>
<keyword evidence="9" id="KW-1185">Reference proteome</keyword>
<evidence type="ECO:0000256" key="7">
    <source>
        <dbReference type="ARBA" id="ARBA00023033"/>
    </source>
</evidence>
<proteinExistence type="inferred from homology"/>
<evidence type="ECO:0000256" key="4">
    <source>
        <dbReference type="ARBA" id="ARBA00022723"/>
    </source>
</evidence>
<protein>
    <submittedName>
        <fullName evidence="8">Uncharacterized protein</fullName>
    </submittedName>
</protein>